<accession>A0A1D1UW54</accession>
<organism evidence="3 4">
    <name type="scientific">Ramazzottius varieornatus</name>
    <name type="common">Water bear</name>
    <name type="synonym">Tardigrade</name>
    <dbReference type="NCBI Taxonomy" id="947166"/>
    <lineage>
        <taxon>Eukaryota</taxon>
        <taxon>Metazoa</taxon>
        <taxon>Ecdysozoa</taxon>
        <taxon>Tardigrada</taxon>
        <taxon>Eutardigrada</taxon>
        <taxon>Parachela</taxon>
        <taxon>Hypsibioidea</taxon>
        <taxon>Ramazzottiidae</taxon>
        <taxon>Ramazzottius</taxon>
    </lineage>
</organism>
<feature type="region of interest" description="Disordered" evidence="1">
    <location>
        <begin position="192"/>
        <end position="223"/>
    </location>
</feature>
<gene>
    <name evidence="3" type="primary">RvY_05607-1</name>
    <name evidence="3" type="synonym">RvY_05607.1</name>
    <name evidence="3" type="ORF">RvY_05607</name>
</gene>
<dbReference type="Proteomes" id="UP000186922">
    <property type="component" value="Unassembled WGS sequence"/>
</dbReference>
<keyword evidence="2" id="KW-0812">Transmembrane</keyword>
<dbReference type="EMBL" id="BDGG01000002">
    <property type="protein sequence ID" value="GAU93711.1"/>
    <property type="molecule type" value="Genomic_DNA"/>
</dbReference>
<sequence length="254" mass="28172">MSLMNEIAVTPANQATLFLEPRQITTSFLIDNGSTIQEVLSTALPSTTLSSNPDPLPAGFLSTNTTSVTSTNTDTQMYVGSPAVYGWLVAITVLLIITLLILLAHCLLHLRRRNRKGRYSPRQIPEFLATETTRKHPDYAAARPHPMRNSAKLTGYFYNPDYPLRSLTPGLNGRRESSTVRETDRQRMEFAVNDEEAFDRGQLPETRRPLDLTQEPAPSGALPSRLSHYHTPGPATNRPVQTISGGIVNENFVE</sequence>
<keyword evidence="2" id="KW-1133">Transmembrane helix</keyword>
<keyword evidence="2" id="KW-0472">Membrane</keyword>
<dbReference type="AlphaFoldDB" id="A0A1D1UW54"/>
<protein>
    <submittedName>
        <fullName evidence="3">Uncharacterized protein</fullName>
    </submittedName>
</protein>
<evidence type="ECO:0000256" key="1">
    <source>
        <dbReference type="SAM" id="MobiDB-lite"/>
    </source>
</evidence>
<keyword evidence="4" id="KW-1185">Reference proteome</keyword>
<name>A0A1D1UW54_RAMVA</name>
<feature type="transmembrane region" description="Helical" evidence="2">
    <location>
        <begin position="84"/>
        <end position="108"/>
    </location>
</feature>
<evidence type="ECO:0000313" key="3">
    <source>
        <dbReference type="EMBL" id="GAU93711.1"/>
    </source>
</evidence>
<proteinExistence type="predicted"/>
<evidence type="ECO:0000313" key="4">
    <source>
        <dbReference type="Proteomes" id="UP000186922"/>
    </source>
</evidence>
<evidence type="ECO:0000256" key="2">
    <source>
        <dbReference type="SAM" id="Phobius"/>
    </source>
</evidence>
<reference evidence="3 4" key="1">
    <citation type="journal article" date="2016" name="Nat. Commun.">
        <title>Extremotolerant tardigrade genome and improved radiotolerance of human cultured cells by tardigrade-unique protein.</title>
        <authorList>
            <person name="Hashimoto T."/>
            <person name="Horikawa D.D."/>
            <person name="Saito Y."/>
            <person name="Kuwahara H."/>
            <person name="Kozuka-Hata H."/>
            <person name="Shin-I T."/>
            <person name="Minakuchi Y."/>
            <person name="Ohishi K."/>
            <person name="Motoyama A."/>
            <person name="Aizu T."/>
            <person name="Enomoto A."/>
            <person name="Kondo K."/>
            <person name="Tanaka S."/>
            <person name="Hara Y."/>
            <person name="Koshikawa S."/>
            <person name="Sagara H."/>
            <person name="Miura T."/>
            <person name="Yokobori S."/>
            <person name="Miyagawa K."/>
            <person name="Suzuki Y."/>
            <person name="Kubo T."/>
            <person name="Oyama M."/>
            <person name="Kohara Y."/>
            <person name="Fujiyama A."/>
            <person name="Arakawa K."/>
            <person name="Katayama T."/>
            <person name="Toyoda A."/>
            <person name="Kunieda T."/>
        </authorList>
    </citation>
    <scope>NUCLEOTIDE SEQUENCE [LARGE SCALE GENOMIC DNA]</scope>
    <source>
        <strain evidence="3 4">YOKOZUNA-1</strain>
    </source>
</reference>
<comment type="caution">
    <text evidence="3">The sequence shown here is derived from an EMBL/GenBank/DDBJ whole genome shotgun (WGS) entry which is preliminary data.</text>
</comment>